<evidence type="ECO:0000313" key="6">
    <source>
        <dbReference type="Proteomes" id="UP000198734"/>
    </source>
</evidence>
<dbReference type="Proteomes" id="UP000198734">
    <property type="component" value="Unassembled WGS sequence"/>
</dbReference>
<dbReference type="SUPFAM" id="SSF55021">
    <property type="entry name" value="ACT-like"/>
    <property type="match status" value="1"/>
</dbReference>
<evidence type="ECO:0000259" key="4">
    <source>
        <dbReference type="PROSITE" id="PS51671"/>
    </source>
</evidence>
<dbReference type="Pfam" id="PF01842">
    <property type="entry name" value="ACT"/>
    <property type="match status" value="1"/>
</dbReference>
<dbReference type="PANTHER" id="PTHR43080">
    <property type="entry name" value="CBS DOMAIN-CONTAINING PROTEIN CBSX3, MITOCHONDRIAL"/>
    <property type="match status" value="1"/>
</dbReference>
<protein>
    <submittedName>
        <fullName evidence="5">Acetoin utilization protein AcuB</fullName>
    </submittedName>
</protein>
<dbReference type="InterPro" id="IPR045865">
    <property type="entry name" value="ACT-like_dom_sf"/>
</dbReference>
<dbReference type="OrthoDB" id="9781631at2"/>
<evidence type="ECO:0000256" key="2">
    <source>
        <dbReference type="PROSITE-ProRule" id="PRU00703"/>
    </source>
</evidence>
<gene>
    <name evidence="5" type="ORF">SAMN05421670_2109</name>
</gene>
<dbReference type="Gene3D" id="3.30.70.260">
    <property type="match status" value="1"/>
</dbReference>
<dbReference type="SUPFAM" id="SSF54631">
    <property type="entry name" value="CBS-domain pair"/>
    <property type="match status" value="1"/>
</dbReference>
<dbReference type="InterPro" id="IPR002912">
    <property type="entry name" value="ACT_dom"/>
</dbReference>
<dbReference type="STRING" id="126156.SAMN05421670_2109"/>
<evidence type="ECO:0000256" key="1">
    <source>
        <dbReference type="ARBA" id="ARBA00023122"/>
    </source>
</evidence>
<dbReference type="CDD" id="cd04883">
    <property type="entry name" value="ACT_AcuB"/>
    <property type="match status" value="1"/>
</dbReference>
<evidence type="ECO:0000259" key="3">
    <source>
        <dbReference type="PROSITE" id="PS51371"/>
    </source>
</evidence>
<dbReference type="CDD" id="cd04584">
    <property type="entry name" value="CBS_pair_AcuB_like"/>
    <property type="match status" value="1"/>
</dbReference>
<evidence type="ECO:0000313" key="5">
    <source>
        <dbReference type="EMBL" id="SFQ45369.1"/>
    </source>
</evidence>
<feature type="domain" description="CBS" evidence="3">
    <location>
        <begin position="7"/>
        <end position="68"/>
    </location>
</feature>
<dbReference type="AlphaFoldDB" id="A0A1I5YMA8"/>
<dbReference type="SMART" id="SM00116">
    <property type="entry name" value="CBS"/>
    <property type="match status" value="2"/>
</dbReference>
<feature type="domain" description="ACT" evidence="4">
    <location>
        <begin position="139"/>
        <end position="213"/>
    </location>
</feature>
<dbReference type="Pfam" id="PF00571">
    <property type="entry name" value="CBS"/>
    <property type="match status" value="2"/>
</dbReference>
<dbReference type="InterPro" id="IPR046342">
    <property type="entry name" value="CBS_dom_sf"/>
</dbReference>
<dbReference type="Gene3D" id="3.10.580.10">
    <property type="entry name" value="CBS-domain"/>
    <property type="match status" value="1"/>
</dbReference>
<dbReference type="InterPro" id="IPR051257">
    <property type="entry name" value="Diverse_CBS-Domain"/>
</dbReference>
<proteinExistence type="predicted"/>
<sequence length="215" mass="24275">MLVEQIMNTSVPSLTPDHTINDALKLLKEKKIRHLPIINDKRQVLGVVTDRDLKDATPSTLQNVSDPEIYNRTLEEIMTKNPITGHPLDFVEETASIFYDNRIGCLPIVSHGKLVGMITESDLLYKFIELTGVHQPGSQIEIRVPNKPGVLFDVSKVFHDQKVNVLSVLVYPDKDHSDYKILVLRVKTINPLELIKSIRAEGYEVLWPNHPGLGL</sequence>
<dbReference type="RefSeq" id="WP_093536850.1">
    <property type="nucleotide sequence ID" value="NZ_CP183885.1"/>
</dbReference>
<dbReference type="PANTHER" id="PTHR43080:SF2">
    <property type="entry name" value="CBS DOMAIN-CONTAINING PROTEIN"/>
    <property type="match status" value="1"/>
</dbReference>
<dbReference type="PROSITE" id="PS51371">
    <property type="entry name" value="CBS"/>
    <property type="match status" value="2"/>
</dbReference>
<dbReference type="EMBL" id="FOXU01000003">
    <property type="protein sequence ID" value="SFQ45369.1"/>
    <property type="molecule type" value="Genomic_DNA"/>
</dbReference>
<feature type="domain" description="CBS" evidence="3">
    <location>
        <begin position="78"/>
        <end position="136"/>
    </location>
</feature>
<name>A0A1I5YMA8_9BACI</name>
<keyword evidence="1 2" id="KW-0129">CBS domain</keyword>
<dbReference type="InterPro" id="IPR000644">
    <property type="entry name" value="CBS_dom"/>
</dbReference>
<organism evidence="5 6">
    <name type="scientific">Psychrobacillus psychrotolerans</name>
    <dbReference type="NCBI Taxonomy" id="126156"/>
    <lineage>
        <taxon>Bacteria</taxon>
        <taxon>Bacillati</taxon>
        <taxon>Bacillota</taxon>
        <taxon>Bacilli</taxon>
        <taxon>Bacillales</taxon>
        <taxon>Bacillaceae</taxon>
        <taxon>Psychrobacillus</taxon>
    </lineage>
</organism>
<accession>A0A1I5YMA8</accession>
<reference evidence="6" key="1">
    <citation type="submission" date="2016-10" db="EMBL/GenBank/DDBJ databases">
        <authorList>
            <person name="Varghese N."/>
            <person name="Submissions S."/>
        </authorList>
    </citation>
    <scope>NUCLEOTIDE SEQUENCE [LARGE SCALE GENOMIC DNA]</scope>
    <source>
        <strain evidence="6">DSM 11706</strain>
    </source>
</reference>
<dbReference type="PROSITE" id="PS51671">
    <property type="entry name" value="ACT"/>
    <property type="match status" value="1"/>
</dbReference>
<keyword evidence="6" id="KW-1185">Reference proteome</keyword>